<evidence type="ECO:0000313" key="2">
    <source>
        <dbReference type="Proteomes" id="UP000070475"/>
    </source>
</evidence>
<proteinExistence type="predicted"/>
<dbReference type="AlphaFoldDB" id="A0A132UAF0"/>
<accession>A0A132UAF0</accession>
<gene>
    <name evidence="1" type="ORF">AMQ84_03465</name>
</gene>
<organism evidence="1 2">
    <name type="scientific">Paenibacillus riograndensis</name>
    <dbReference type="NCBI Taxonomy" id="483937"/>
    <lineage>
        <taxon>Bacteria</taxon>
        <taxon>Bacillati</taxon>
        <taxon>Bacillota</taxon>
        <taxon>Bacilli</taxon>
        <taxon>Bacillales</taxon>
        <taxon>Paenibacillaceae</taxon>
        <taxon>Paenibacillus</taxon>
        <taxon>Paenibacillus sonchi group</taxon>
    </lineage>
</organism>
<keyword evidence="2" id="KW-1185">Reference proteome</keyword>
<dbReference type="Proteomes" id="UP000070475">
    <property type="component" value="Unassembled WGS sequence"/>
</dbReference>
<evidence type="ECO:0000313" key="1">
    <source>
        <dbReference type="EMBL" id="KWX80510.1"/>
    </source>
</evidence>
<comment type="caution">
    <text evidence="1">The sequence shown here is derived from an EMBL/GenBank/DDBJ whole genome shotgun (WGS) entry which is preliminary data.</text>
</comment>
<reference evidence="1 2" key="1">
    <citation type="submission" date="2015-08" db="EMBL/GenBank/DDBJ databases">
        <title>Genomes of Paenibacillus riograndensis.</title>
        <authorList>
            <person name="Sant'Anna F.H."/>
            <person name="Souza R."/>
            <person name="Ambrosini A."/>
            <person name="Bach E."/>
            <person name="Fernandes G."/>
            <person name="Balsanelli E."/>
            <person name="Baura V.A."/>
            <person name="Pedrosa F.O."/>
            <person name="Souza E.M."/>
            <person name="Passaglia L."/>
        </authorList>
    </citation>
    <scope>NUCLEOTIDE SEQUENCE [LARGE SCALE GENOMIC DNA]</scope>
    <source>
        <strain evidence="1 2">CAS34</strain>
    </source>
</reference>
<sequence length="67" mass="7359">MDGILIPVWKRTLSQWHACAVPAEVNSLEHAEIVTAVSIAAAIVPHLVMVPAMIEMRRLPFTEANVI</sequence>
<dbReference type="EMBL" id="LIRB01000099">
    <property type="protein sequence ID" value="KWX80510.1"/>
    <property type="molecule type" value="Genomic_DNA"/>
</dbReference>
<name>A0A132UAF0_9BACL</name>
<protein>
    <submittedName>
        <fullName evidence="1">Uncharacterized protein</fullName>
    </submittedName>
</protein>